<gene>
    <name evidence="2" type="ORF">MEDL_45311</name>
</gene>
<dbReference type="AlphaFoldDB" id="A0A8S3TM81"/>
<comment type="caution">
    <text evidence="2">The sequence shown here is derived from an EMBL/GenBank/DDBJ whole genome shotgun (WGS) entry which is preliminary data.</text>
</comment>
<evidence type="ECO:0000256" key="1">
    <source>
        <dbReference type="SAM" id="MobiDB-lite"/>
    </source>
</evidence>
<organism evidence="2 3">
    <name type="scientific">Mytilus edulis</name>
    <name type="common">Blue mussel</name>
    <dbReference type="NCBI Taxonomy" id="6550"/>
    <lineage>
        <taxon>Eukaryota</taxon>
        <taxon>Metazoa</taxon>
        <taxon>Spiralia</taxon>
        <taxon>Lophotrochozoa</taxon>
        <taxon>Mollusca</taxon>
        <taxon>Bivalvia</taxon>
        <taxon>Autobranchia</taxon>
        <taxon>Pteriomorphia</taxon>
        <taxon>Mytilida</taxon>
        <taxon>Mytiloidea</taxon>
        <taxon>Mytilidae</taxon>
        <taxon>Mytilinae</taxon>
        <taxon>Mytilus</taxon>
    </lineage>
</organism>
<keyword evidence="3" id="KW-1185">Reference proteome</keyword>
<dbReference type="OrthoDB" id="5918941at2759"/>
<dbReference type="Proteomes" id="UP000683360">
    <property type="component" value="Unassembled WGS sequence"/>
</dbReference>
<accession>A0A8S3TM81</accession>
<sequence>MALQATRPIQIQAPARAAPQPVQINAKVRLYHAAVATPQPSLQSRLGPPVCVGAASVRRLATPVSPAVPPTFVNVPAATVGLAANQVMPLESSTPMDDLYDFFMPDVTMTAVADQSTTKSSAISNYRPIETPSSSSPSVPPTGITSANPTDHCTYRHCQDQTRNTFVHYRCKDAFKAGTLEEIDITVDGGKWCDLKAAKTKNDRSPSLQVLIPHVVMEGKNGKTEDTEHGHLTSKPLTKGQQYVKSGSVSEVMDNERNHHYCIKAKVAASMRNEERKVQVTLSCLSGAVRDANCT</sequence>
<name>A0A8S3TM81_MYTED</name>
<feature type="region of interest" description="Disordered" evidence="1">
    <location>
        <begin position="125"/>
        <end position="151"/>
    </location>
</feature>
<protein>
    <submittedName>
        <fullName evidence="2">Uncharacterized protein</fullName>
    </submittedName>
</protein>
<evidence type="ECO:0000313" key="2">
    <source>
        <dbReference type="EMBL" id="CAG2232627.1"/>
    </source>
</evidence>
<dbReference type="EMBL" id="CAJPWZ010002187">
    <property type="protein sequence ID" value="CAG2232627.1"/>
    <property type="molecule type" value="Genomic_DNA"/>
</dbReference>
<evidence type="ECO:0000313" key="3">
    <source>
        <dbReference type="Proteomes" id="UP000683360"/>
    </source>
</evidence>
<reference evidence="2" key="1">
    <citation type="submission" date="2021-03" db="EMBL/GenBank/DDBJ databases">
        <authorList>
            <person name="Bekaert M."/>
        </authorList>
    </citation>
    <scope>NUCLEOTIDE SEQUENCE</scope>
</reference>
<proteinExistence type="predicted"/>